<evidence type="ECO:0000256" key="2">
    <source>
        <dbReference type="ARBA" id="ARBA00022490"/>
    </source>
</evidence>
<evidence type="ECO:0000256" key="1">
    <source>
        <dbReference type="ARBA" id="ARBA00004496"/>
    </source>
</evidence>
<dbReference type="PANTHER" id="PTHR36438">
    <property type="entry name" value="IRON-SULFUR CLUSTER REPAIR PROTEIN YTFE"/>
    <property type="match status" value="1"/>
</dbReference>
<keyword evidence="7" id="KW-1185">Reference proteome</keyword>
<reference evidence="6 7" key="1">
    <citation type="submission" date="2020-07" db="EMBL/GenBank/DDBJ databases">
        <title>Taxonomic revisions and descriptions of new bacterial species based on genomic comparisons in the high-G+C-content subgroup of the family Alcaligenaceae.</title>
        <authorList>
            <person name="Szabo A."/>
            <person name="Felfoldi T."/>
        </authorList>
    </citation>
    <scope>NUCLEOTIDE SEQUENCE [LARGE SCALE GENOMIC DNA]</scope>
    <source>
        <strain evidence="6 7">LMG 24012</strain>
    </source>
</reference>
<dbReference type="Proteomes" id="UP000559809">
    <property type="component" value="Unassembled WGS sequence"/>
</dbReference>
<evidence type="ECO:0000256" key="3">
    <source>
        <dbReference type="ARBA" id="ARBA00022723"/>
    </source>
</evidence>
<dbReference type="Gene3D" id="1.20.120.520">
    <property type="entry name" value="nmb1532 protein domain like"/>
    <property type="match status" value="1"/>
</dbReference>
<dbReference type="RefSeq" id="WP_180153591.1">
    <property type="nucleotide sequence ID" value="NZ_JACCEM010000002.1"/>
</dbReference>
<evidence type="ECO:0000259" key="5">
    <source>
        <dbReference type="Pfam" id="PF01814"/>
    </source>
</evidence>
<dbReference type="PANTHER" id="PTHR36438:SF1">
    <property type="entry name" value="IRON-SULFUR CLUSTER REPAIR PROTEIN YTFE"/>
    <property type="match status" value="1"/>
</dbReference>
<keyword evidence="2" id="KW-0963">Cytoplasm</keyword>
<keyword evidence="4" id="KW-0408">Iron</keyword>
<proteinExistence type="predicted"/>
<sequence length="173" mass="19441">MDTILPERTSDADWREASAGELTSYIVTRFHERHRVQLPELIRLARRVEHVHAGRELCPAGLADVLEGLQQELESHMLKEEQVLFPMLANGMGAQARGPITVMLFEHDQHNNALEAIDRVTQQLTLPADACNTWQALYGQLDTFRKDLTRHIGLENNVLFLKASNAGEGAQHG</sequence>
<accession>A0A853FZM6</accession>
<dbReference type="InterPro" id="IPR019903">
    <property type="entry name" value="RIC_family"/>
</dbReference>
<dbReference type="Pfam" id="PF01814">
    <property type="entry name" value="Hemerythrin"/>
    <property type="match status" value="1"/>
</dbReference>
<dbReference type="AlphaFoldDB" id="A0A853FZM6"/>
<comment type="caution">
    <text evidence="6">The sequence shown here is derived from an EMBL/GenBank/DDBJ whole genome shotgun (WGS) entry which is preliminary data.</text>
</comment>
<feature type="domain" description="Hemerythrin-like" evidence="5">
    <location>
        <begin position="25"/>
        <end position="160"/>
    </location>
</feature>
<evidence type="ECO:0000313" key="6">
    <source>
        <dbReference type="EMBL" id="NYT48270.1"/>
    </source>
</evidence>
<keyword evidence="3" id="KW-0479">Metal-binding</keyword>
<name>A0A853FZM6_9BURK</name>
<dbReference type="GO" id="GO:0046872">
    <property type="term" value="F:metal ion binding"/>
    <property type="evidence" value="ECO:0007669"/>
    <property type="project" value="UniProtKB-KW"/>
</dbReference>
<dbReference type="InterPro" id="IPR012312">
    <property type="entry name" value="Hemerythrin-like"/>
</dbReference>
<comment type="subcellular location">
    <subcellularLocation>
        <location evidence="1">Cytoplasm</location>
    </subcellularLocation>
</comment>
<dbReference type="GO" id="GO:0005737">
    <property type="term" value="C:cytoplasm"/>
    <property type="evidence" value="ECO:0007669"/>
    <property type="project" value="UniProtKB-SubCell"/>
</dbReference>
<protein>
    <submittedName>
        <fullName evidence="6">Hemerythrin domain-containing protein</fullName>
    </submittedName>
</protein>
<evidence type="ECO:0000313" key="7">
    <source>
        <dbReference type="Proteomes" id="UP000559809"/>
    </source>
</evidence>
<evidence type="ECO:0000256" key="4">
    <source>
        <dbReference type="ARBA" id="ARBA00023004"/>
    </source>
</evidence>
<organism evidence="6 7">
    <name type="scientific">Parapusillimonas granuli</name>
    <dbReference type="NCBI Taxonomy" id="380911"/>
    <lineage>
        <taxon>Bacteria</taxon>
        <taxon>Pseudomonadati</taxon>
        <taxon>Pseudomonadota</taxon>
        <taxon>Betaproteobacteria</taxon>
        <taxon>Burkholderiales</taxon>
        <taxon>Alcaligenaceae</taxon>
        <taxon>Parapusillimonas</taxon>
    </lineage>
</organism>
<gene>
    <name evidence="6" type="ORF">H0A72_02995</name>
</gene>
<dbReference type="EMBL" id="JACCEM010000002">
    <property type="protein sequence ID" value="NYT48270.1"/>
    <property type="molecule type" value="Genomic_DNA"/>
</dbReference>